<accession>A0A410JX01</accession>
<feature type="domain" description="ATPase BadF/BadG/BcrA/BcrD type" evidence="5">
    <location>
        <begin position="5"/>
        <end position="254"/>
    </location>
</feature>
<dbReference type="InterPro" id="IPR002731">
    <property type="entry name" value="ATPase_BadF"/>
</dbReference>
<dbReference type="NCBIfam" id="TIGR00241">
    <property type="entry name" value="CoA_E_activ"/>
    <property type="match status" value="1"/>
</dbReference>
<dbReference type="GO" id="GO:0051536">
    <property type="term" value="F:iron-sulfur cluster binding"/>
    <property type="evidence" value="ECO:0007669"/>
    <property type="project" value="UniProtKB-KW"/>
</dbReference>
<dbReference type="CDD" id="cd24036">
    <property type="entry name" value="ASKHA_NBD_BcrAD_BadFG_HgdC_HadI"/>
    <property type="match status" value="1"/>
</dbReference>
<sequence>MFVAGIDLGSATGKVVIMENDRVASTVVIRSTASPEKTAALAIEEAASKIGLKAVSDLEYIVGTGYGRSGVSFITENISEITCHAKGAHWLNPGIRTVIDVGGQDCKVISVNADGKVIEFAMNDKCAAGTGKFFEAMARTLDCSLDEFAALALRSGNPCSITKQCSVFAESEVITLINNGERQEDIAGGLIDSIVRRLLSMIYRVGAVPQVVLTGGCARNMALVKSLEVSLGIPVIRTKEDPQITGALGAALFAQAKALIQNK</sequence>
<comment type="cofactor">
    <cofactor evidence="1">
        <name>[4Fe-4S] cluster</name>
        <dbReference type="ChEBI" id="CHEBI:49883"/>
    </cofactor>
</comment>
<evidence type="ECO:0000256" key="2">
    <source>
        <dbReference type="ARBA" id="ARBA00022723"/>
    </source>
</evidence>
<dbReference type="InterPro" id="IPR043129">
    <property type="entry name" value="ATPase_NBD"/>
</dbReference>
<dbReference type="PANTHER" id="PTHR32329">
    <property type="entry name" value="BIFUNCTIONAL PROTEIN [INCLUDES 2-HYDROXYACYL-COA DEHYDRATASE (N-TER) AND ITS ACTIVATOR DOMAIN (C_TERM)-RELATED"/>
    <property type="match status" value="1"/>
</dbReference>
<evidence type="ECO:0000313" key="6">
    <source>
        <dbReference type="EMBL" id="QAR32684.1"/>
    </source>
</evidence>
<dbReference type="PANTHER" id="PTHR32329:SF2">
    <property type="entry name" value="BIFUNCTIONAL PROTEIN [INCLUDES 2-HYDROXYACYL-COA DEHYDRATASE (N-TER) AND ITS ACTIVATOR DOMAIN (C_TERM)"/>
    <property type="match status" value="1"/>
</dbReference>
<proteinExistence type="predicted"/>
<name>A0A410JX01_9BACT</name>
<keyword evidence="2" id="KW-0479">Metal-binding</keyword>
<dbReference type="KEGG" id="gtl:EP073_04445"/>
<dbReference type="AlphaFoldDB" id="A0A410JX01"/>
<dbReference type="Proteomes" id="UP000287502">
    <property type="component" value="Chromosome"/>
</dbReference>
<evidence type="ECO:0000313" key="7">
    <source>
        <dbReference type="Proteomes" id="UP000287502"/>
    </source>
</evidence>
<dbReference type="RefSeq" id="WP_128465971.1">
    <property type="nucleotide sequence ID" value="NZ_CP035108.1"/>
</dbReference>
<keyword evidence="3" id="KW-0408">Iron</keyword>
<reference evidence="6 7" key="1">
    <citation type="submission" date="2019-01" db="EMBL/GenBank/DDBJ databases">
        <title>Geovibrio thiophilus DSM 11263, complete genome.</title>
        <authorList>
            <person name="Spring S."/>
            <person name="Bunk B."/>
            <person name="Sproer C."/>
        </authorList>
    </citation>
    <scope>NUCLEOTIDE SEQUENCE [LARGE SCALE GENOMIC DNA]</scope>
    <source>
        <strain evidence="6 7">DSM 11263</strain>
    </source>
</reference>
<dbReference type="EMBL" id="CP035108">
    <property type="protein sequence ID" value="QAR32684.1"/>
    <property type="molecule type" value="Genomic_DNA"/>
</dbReference>
<dbReference type="Gene3D" id="3.30.420.40">
    <property type="match status" value="2"/>
</dbReference>
<keyword evidence="7" id="KW-1185">Reference proteome</keyword>
<keyword evidence="4" id="KW-0411">Iron-sulfur</keyword>
<protein>
    <submittedName>
        <fullName evidence="6">CoA activase</fullName>
    </submittedName>
</protein>
<dbReference type="SUPFAM" id="SSF53067">
    <property type="entry name" value="Actin-like ATPase domain"/>
    <property type="match status" value="1"/>
</dbReference>
<dbReference type="GO" id="GO:0046872">
    <property type="term" value="F:metal ion binding"/>
    <property type="evidence" value="ECO:0007669"/>
    <property type="project" value="UniProtKB-KW"/>
</dbReference>
<dbReference type="OrthoDB" id="9778513at2"/>
<gene>
    <name evidence="6" type="ORF">EP073_04445</name>
</gene>
<evidence type="ECO:0000256" key="1">
    <source>
        <dbReference type="ARBA" id="ARBA00001966"/>
    </source>
</evidence>
<dbReference type="Pfam" id="PF01869">
    <property type="entry name" value="BcrAD_BadFG"/>
    <property type="match status" value="1"/>
</dbReference>
<evidence type="ECO:0000256" key="4">
    <source>
        <dbReference type="ARBA" id="ARBA00023014"/>
    </source>
</evidence>
<organism evidence="6 7">
    <name type="scientific">Geovibrio thiophilus</name>
    <dbReference type="NCBI Taxonomy" id="139438"/>
    <lineage>
        <taxon>Bacteria</taxon>
        <taxon>Pseudomonadati</taxon>
        <taxon>Deferribacterota</taxon>
        <taxon>Deferribacteres</taxon>
        <taxon>Deferribacterales</taxon>
        <taxon>Geovibrionaceae</taxon>
        <taxon>Geovibrio</taxon>
    </lineage>
</organism>
<dbReference type="InterPro" id="IPR008275">
    <property type="entry name" value="CoA_E_activase_dom"/>
</dbReference>
<evidence type="ECO:0000256" key="3">
    <source>
        <dbReference type="ARBA" id="ARBA00023004"/>
    </source>
</evidence>
<dbReference type="InterPro" id="IPR051805">
    <property type="entry name" value="Dehydratase_Activator_Redct"/>
</dbReference>
<evidence type="ECO:0000259" key="5">
    <source>
        <dbReference type="Pfam" id="PF01869"/>
    </source>
</evidence>